<reference evidence="2 3" key="1">
    <citation type="submission" date="2018-06" db="EMBL/GenBank/DDBJ databases">
        <title>Genomic Encyclopedia of Type Strains, Phase IV (KMG-IV): sequencing the most valuable type-strain genomes for metagenomic binning, comparative biology and taxonomic classification.</title>
        <authorList>
            <person name="Goeker M."/>
        </authorList>
    </citation>
    <scope>NUCLEOTIDE SEQUENCE [LARGE SCALE GENOMIC DNA]</scope>
    <source>
        <strain evidence="2 3">DSM 25532</strain>
    </source>
</reference>
<keyword evidence="1" id="KW-0472">Membrane</keyword>
<name>A0A366HI09_9BACT</name>
<feature type="transmembrane region" description="Helical" evidence="1">
    <location>
        <begin position="32"/>
        <end position="53"/>
    </location>
</feature>
<feature type="transmembrane region" description="Helical" evidence="1">
    <location>
        <begin position="6"/>
        <end position="25"/>
    </location>
</feature>
<dbReference type="AlphaFoldDB" id="A0A366HI09"/>
<evidence type="ECO:0000256" key="1">
    <source>
        <dbReference type="SAM" id="Phobius"/>
    </source>
</evidence>
<accession>A0A366HI09</accession>
<proteinExistence type="predicted"/>
<evidence type="ECO:0000313" key="3">
    <source>
        <dbReference type="Proteomes" id="UP000253426"/>
    </source>
</evidence>
<keyword evidence="1" id="KW-1133">Transmembrane helix</keyword>
<evidence type="ECO:0000313" key="2">
    <source>
        <dbReference type="EMBL" id="RBP42386.1"/>
    </source>
</evidence>
<sequence length="125" mass="13309">MSPAFYHIAHLVGLILLFVGFGALASGNRKGMMYHGIGLLILLIAGFGMIAKIKQGMPSMSYTEPWLIAKYAIFLILGLVLPVLAKRKMLPANAVLWIAILLGGCAAYLGKMQGAAFLFLKAAGS</sequence>
<keyword evidence="3" id="KW-1185">Reference proteome</keyword>
<dbReference type="RefSeq" id="WP_147263452.1">
    <property type="nucleotide sequence ID" value="NZ_QNRR01000006.1"/>
</dbReference>
<feature type="transmembrane region" description="Helical" evidence="1">
    <location>
        <begin position="65"/>
        <end position="85"/>
    </location>
</feature>
<dbReference type="Proteomes" id="UP000253426">
    <property type="component" value="Unassembled WGS sequence"/>
</dbReference>
<gene>
    <name evidence="2" type="ORF">DES53_10692</name>
</gene>
<dbReference type="EMBL" id="QNRR01000006">
    <property type="protein sequence ID" value="RBP42386.1"/>
    <property type="molecule type" value="Genomic_DNA"/>
</dbReference>
<keyword evidence="1" id="KW-0812">Transmembrane</keyword>
<organism evidence="2 3">
    <name type="scientific">Roseimicrobium gellanilyticum</name>
    <dbReference type="NCBI Taxonomy" id="748857"/>
    <lineage>
        <taxon>Bacteria</taxon>
        <taxon>Pseudomonadati</taxon>
        <taxon>Verrucomicrobiota</taxon>
        <taxon>Verrucomicrobiia</taxon>
        <taxon>Verrucomicrobiales</taxon>
        <taxon>Verrucomicrobiaceae</taxon>
        <taxon>Roseimicrobium</taxon>
    </lineage>
</organism>
<protein>
    <submittedName>
        <fullName evidence="2">Uncharacterized protein</fullName>
    </submittedName>
</protein>
<feature type="transmembrane region" description="Helical" evidence="1">
    <location>
        <begin position="92"/>
        <end position="110"/>
    </location>
</feature>
<comment type="caution">
    <text evidence="2">The sequence shown here is derived from an EMBL/GenBank/DDBJ whole genome shotgun (WGS) entry which is preliminary data.</text>
</comment>